<evidence type="ECO:0000256" key="1">
    <source>
        <dbReference type="ARBA" id="ARBA00010617"/>
    </source>
</evidence>
<dbReference type="PANTHER" id="PTHR24301">
    <property type="entry name" value="THROMBOXANE-A SYNTHASE"/>
    <property type="match status" value="1"/>
</dbReference>
<accession>G0MAM9</accession>
<dbReference type="InterPro" id="IPR001128">
    <property type="entry name" value="Cyt_P450"/>
</dbReference>
<sequence>MYFILSAVIASIGLFVGYTHRAQYYWRRRGLPGPIGWPLLGNFYDVSDANFPRCYVLNSWTKMFGKVFGYMEGSVPTLVISDVAMSEGVVEESARAMMVELDRADKDEGLNIHLFFQEFTYDVICRLSVGQTEPSLFRNEGVSIVKGILLRSHRVLPWYLAVAFPNWQVYIKKLFYNHPNVRGDDIGKLFAFCHGAVEARIAKKAENLRKGIEHPVNDYIDEFLEYHVEKIDEECTEKQATTLDIVGACFVFLLAGLDTTANTLGYAVYLLAKNPKKMEIAQEEIDEFVGENEVTYNETRNLGYVEAAIKEALRLYPVGYFACSRTCTKTTTLGGIRVEKGTQVEVDMIAVHKDKELWGENVNDFEPERQVLTILFTF</sequence>
<dbReference type="GO" id="GO:0020037">
    <property type="term" value="F:heme binding"/>
    <property type="evidence" value="ECO:0007669"/>
    <property type="project" value="InterPro"/>
</dbReference>
<dbReference type="GO" id="GO:0004497">
    <property type="term" value="F:monooxygenase activity"/>
    <property type="evidence" value="ECO:0007669"/>
    <property type="project" value="UniProtKB-KW"/>
</dbReference>
<dbReference type="eggNOG" id="KOG0158">
    <property type="taxonomic scope" value="Eukaryota"/>
</dbReference>
<protein>
    <submittedName>
        <fullName evidence="3">Uncharacterized protein</fullName>
    </submittedName>
</protein>
<dbReference type="InterPro" id="IPR002401">
    <property type="entry name" value="Cyt_P450_E_grp-I"/>
</dbReference>
<dbReference type="Gene3D" id="1.10.630.10">
    <property type="entry name" value="Cytochrome P450"/>
    <property type="match status" value="1"/>
</dbReference>
<dbReference type="STRING" id="135651.G0MAM9"/>
<dbReference type="GO" id="GO:0005506">
    <property type="term" value="F:iron ion binding"/>
    <property type="evidence" value="ECO:0007669"/>
    <property type="project" value="InterPro"/>
</dbReference>
<dbReference type="Pfam" id="PF00067">
    <property type="entry name" value="p450"/>
    <property type="match status" value="1"/>
</dbReference>
<reference evidence="4" key="1">
    <citation type="submission" date="2011-07" db="EMBL/GenBank/DDBJ databases">
        <authorList>
            <consortium name="Caenorhabditis brenneri Sequencing and Analysis Consortium"/>
            <person name="Wilson R.K."/>
        </authorList>
    </citation>
    <scope>NUCLEOTIDE SEQUENCE [LARGE SCALE GENOMIC DNA]</scope>
    <source>
        <strain evidence="4">PB2801</strain>
    </source>
</reference>
<dbReference type="EMBL" id="GL379788">
    <property type="protein sequence ID" value="EGT40381.1"/>
    <property type="molecule type" value="Genomic_DNA"/>
</dbReference>
<dbReference type="PRINTS" id="PR00463">
    <property type="entry name" value="EP450I"/>
</dbReference>
<dbReference type="HOGENOM" id="CLU_001570_5_2_1"/>
<dbReference type="AlphaFoldDB" id="G0MAM9"/>
<keyword evidence="2" id="KW-0560">Oxidoreductase</keyword>
<dbReference type="InParanoid" id="G0MAM9"/>
<dbReference type="PANTHER" id="PTHR24301:SF2">
    <property type="entry name" value="THROMBOXANE-A SYNTHASE"/>
    <property type="match status" value="1"/>
</dbReference>
<dbReference type="InterPro" id="IPR036396">
    <property type="entry name" value="Cyt_P450_sf"/>
</dbReference>
<keyword evidence="4" id="KW-1185">Reference proteome</keyword>
<evidence type="ECO:0000313" key="3">
    <source>
        <dbReference type="EMBL" id="EGT40381.1"/>
    </source>
</evidence>
<evidence type="ECO:0000313" key="4">
    <source>
        <dbReference type="Proteomes" id="UP000008068"/>
    </source>
</evidence>
<dbReference type="PRINTS" id="PR00385">
    <property type="entry name" value="P450"/>
</dbReference>
<proteinExistence type="inferred from homology"/>
<evidence type="ECO:0000256" key="2">
    <source>
        <dbReference type="ARBA" id="ARBA00023033"/>
    </source>
</evidence>
<organism evidence="4">
    <name type="scientific">Caenorhabditis brenneri</name>
    <name type="common">Nematode worm</name>
    <dbReference type="NCBI Taxonomy" id="135651"/>
    <lineage>
        <taxon>Eukaryota</taxon>
        <taxon>Metazoa</taxon>
        <taxon>Ecdysozoa</taxon>
        <taxon>Nematoda</taxon>
        <taxon>Chromadorea</taxon>
        <taxon>Rhabditida</taxon>
        <taxon>Rhabditina</taxon>
        <taxon>Rhabditomorpha</taxon>
        <taxon>Rhabditoidea</taxon>
        <taxon>Rhabditidae</taxon>
        <taxon>Peloderinae</taxon>
        <taxon>Caenorhabditis</taxon>
    </lineage>
</organism>
<dbReference type="OrthoDB" id="2789670at2759"/>
<dbReference type="SUPFAM" id="SSF48264">
    <property type="entry name" value="Cytochrome P450"/>
    <property type="match status" value="1"/>
</dbReference>
<comment type="similarity">
    <text evidence="1">Belongs to the cytochrome P450 family.</text>
</comment>
<name>G0MAM9_CAEBE</name>
<dbReference type="Proteomes" id="UP000008068">
    <property type="component" value="Unassembled WGS sequence"/>
</dbReference>
<keyword evidence="2" id="KW-0503">Monooxygenase</keyword>
<gene>
    <name evidence="3" type="ORF">CAEBREN_10122</name>
</gene>
<dbReference type="GO" id="GO:0016705">
    <property type="term" value="F:oxidoreductase activity, acting on paired donors, with incorporation or reduction of molecular oxygen"/>
    <property type="evidence" value="ECO:0007669"/>
    <property type="project" value="InterPro"/>
</dbReference>